<dbReference type="STRING" id="702114.A1355_16220"/>
<accession>A0A177N1C2</accession>
<dbReference type="FunFam" id="3.40.1260.10:FF:000001">
    <property type="entry name" value="Sulfurtransferase TusD"/>
    <property type="match status" value="1"/>
</dbReference>
<keyword evidence="4 5" id="KW-0808">Transferase</keyword>
<sequence>MKFAVQVNGSPYLTNAGLHAFRFVEAALAQGHEVVRVFFYRDGVYHAFRYASPPDDERAPVAGWSRLAELNGIDLVVCISAAQRRGLLCADEARRQGKNDDDVAPGFRIAGLGQWLEATLVADRYLTF</sequence>
<dbReference type="Pfam" id="PF02635">
    <property type="entry name" value="DsrE"/>
    <property type="match status" value="1"/>
</dbReference>
<comment type="caution">
    <text evidence="5">The sequence shown here is derived from an EMBL/GenBank/DDBJ whole genome shotgun (WGS) entry which is preliminary data.</text>
</comment>
<dbReference type="NCBIfam" id="NF001237">
    <property type="entry name" value="PRK00207.1"/>
    <property type="match status" value="1"/>
</dbReference>
<dbReference type="NCBIfam" id="TIGR03012">
    <property type="entry name" value="sulf_tusD_dsrE"/>
    <property type="match status" value="1"/>
</dbReference>
<dbReference type="AlphaFoldDB" id="A0A177N1C2"/>
<name>A0A177N1C2_9GAMM</name>
<dbReference type="Proteomes" id="UP000077628">
    <property type="component" value="Unassembled WGS sequence"/>
</dbReference>
<dbReference type="SUPFAM" id="SSF75169">
    <property type="entry name" value="DsrEFH-like"/>
    <property type="match status" value="1"/>
</dbReference>
<protein>
    <submittedName>
        <fullName evidence="5">Sulfurtransferase</fullName>
    </submittedName>
</protein>
<evidence type="ECO:0000313" key="5">
    <source>
        <dbReference type="EMBL" id="OAI11343.1"/>
    </source>
</evidence>
<dbReference type="InterPro" id="IPR017463">
    <property type="entry name" value="Sulphur_relay_TusD/DsrE"/>
</dbReference>
<dbReference type="GO" id="GO:1990228">
    <property type="term" value="C:sulfurtransferase complex"/>
    <property type="evidence" value="ECO:0007669"/>
    <property type="project" value="TreeGrafter"/>
</dbReference>
<keyword evidence="6" id="KW-1185">Reference proteome</keyword>
<dbReference type="RefSeq" id="WP_064031808.1">
    <property type="nucleotide sequence ID" value="NZ_LUUK01000233.1"/>
</dbReference>
<evidence type="ECO:0000313" key="6">
    <source>
        <dbReference type="Proteomes" id="UP000077628"/>
    </source>
</evidence>
<dbReference type="PANTHER" id="PTHR34874">
    <property type="entry name" value="PROTEIN YCHN"/>
    <property type="match status" value="1"/>
</dbReference>
<gene>
    <name evidence="5" type="ORF">A1355_16220</name>
</gene>
<dbReference type="InterPro" id="IPR003787">
    <property type="entry name" value="Sulphur_relay_DsrE/F-like"/>
</dbReference>
<dbReference type="GO" id="GO:0002143">
    <property type="term" value="P:tRNA wobble position uridine thiolation"/>
    <property type="evidence" value="ECO:0007669"/>
    <property type="project" value="TreeGrafter"/>
</dbReference>
<proteinExistence type="inferred from homology"/>
<dbReference type="GO" id="GO:0016783">
    <property type="term" value="F:sulfurtransferase activity"/>
    <property type="evidence" value="ECO:0007669"/>
    <property type="project" value="InterPro"/>
</dbReference>
<comment type="subcellular location">
    <subcellularLocation>
        <location evidence="1">Cytoplasm</location>
    </subcellularLocation>
</comment>
<dbReference type="PANTHER" id="PTHR34874:SF3">
    <property type="entry name" value="SULFURTRANSFERASE TUSD"/>
    <property type="match status" value="1"/>
</dbReference>
<dbReference type="InterPro" id="IPR027396">
    <property type="entry name" value="DsrEFH-like"/>
</dbReference>
<evidence type="ECO:0000256" key="2">
    <source>
        <dbReference type="ARBA" id="ARBA00007067"/>
    </source>
</evidence>
<comment type="similarity">
    <text evidence="2">Belongs to the DsrE/TusD family.</text>
</comment>
<evidence type="ECO:0000256" key="1">
    <source>
        <dbReference type="ARBA" id="ARBA00004496"/>
    </source>
</evidence>
<evidence type="ECO:0000256" key="4">
    <source>
        <dbReference type="ARBA" id="ARBA00022679"/>
    </source>
</evidence>
<dbReference type="Gene3D" id="3.40.1260.10">
    <property type="entry name" value="DsrEFH-like"/>
    <property type="match status" value="1"/>
</dbReference>
<keyword evidence="3" id="KW-0963">Cytoplasm</keyword>
<dbReference type="GO" id="GO:0097163">
    <property type="term" value="F:sulfur carrier activity"/>
    <property type="evidence" value="ECO:0007669"/>
    <property type="project" value="TreeGrafter"/>
</dbReference>
<evidence type="ECO:0000256" key="3">
    <source>
        <dbReference type="ARBA" id="ARBA00022490"/>
    </source>
</evidence>
<dbReference type="EMBL" id="LUUK01000233">
    <property type="protein sequence ID" value="OAI11343.1"/>
    <property type="molecule type" value="Genomic_DNA"/>
</dbReference>
<reference evidence="6" key="1">
    <citation type="submission" date="2016-03" db="EMBL/GenBank/DDBJ databases">
        <authorList>
            <person name="Heylen K."/>
            <person name="De Vos P."/>
            <person name="Vekeman B."/>
        </authorList>
    </citation>
    <scope>NUCLEOTIDE SEQUENCE [LARGE SCALE GENOMIC DNA]</scope>
    <source>
        <strain evidence="6">R-45383</strain>
    </source>
</reference>
<organism evidence="5 6">
    <name type="scientific">Methylomonas koyamae</name>
    <dbReference type="NCBI Taxonomy" id="702114"/>
    <lineage>
        <taxon>Bacteria</taxon>
        <taxon>Pseudomonadati</taxon>
        <taxon>Pseudomonadota</taxon>
        <taxon>Gammaproteobacteria</taxon>
        <taxon>Methylococcales</taxon>
        <taxon>Methylococcaceae</taxon>
        <taxon>Methylomonas</taxon>
    </lineage>
</organism>
<dbReference type="OrthoDB" id="9787483at2"/>